<keyword evidence="2" id="KW-1185">Reference proteome</keyword>
<reference evidence="1 2" key="2">
    <citation type="submission" date="2019-05" db="EMBL/GenBank/DDBJ databases">
        <title>Glycomyces buryatensis sp. nov.</title>
        <authorList>
            <person name="Nikitina E."/>
        </authorList>
    </citation>
    <scope>NUCLEOTIDE SEQUENCE [LARGE SCALE GENOMIC DNA]</scope>
    <source>
        <strain evidence="1 2">18</strain>
    </source>
</reference>
<dbReference type="RefSeq" id="WP_136534973.1">
    <property type="nucleotide sequence ID" value="NZ_STGY01000051.1"/>
</dbReference>
<sequence length="72" mass="7840">MVLTGTFTETKDYWRQRFEQAGLQVAVTVTKKTALVCAADADSMSGKAKKARQYGIPVVGVEAFDLVLARMA</sequence>
<gene>
    <name evidence="1" type="ORF">FAB82_13055</name>
</gene>
<evidence type="ECO:0000313" key="2">
    <source>
        <dbReference type="Proteomes" id="UP000308760"/>
    </source>
</evidence>
<dbReference type="Gene3D" id="3.40.50.10190">
    <property type="entry name" value="BRCT domain"/>
    <property type="match status" value="1"/>
</dbReference>
<accession>A0A4S8Q9N9</accession>
<dbReference type="InterPro" id="IPR036420">
    <property type="entry name" value="BRCT_dom_sf"/>
</dbReference>
<dbReference type="EMBL" id="STGY01000051">
    <property type="protein sequence ID" value="THV41173.1"/>
    <property type="molecule type" value="Genomic_DNA"/>
</dbReference>
<evidence type="ECO:0008006" key="3">
    <source>
        <dbReference type="Google" id="ProtNLM"/>
    </source>
</evidence>
<name>A0A4S8Q9N9_9ACTN</name>
<dbReference type="AlphaFoldDB" id="A0A4S8Q9N9"/>
<proteinExistence type="predicted"/>
<comment type="caution">
    <text evidence="1">The sequence shown here is derived from an EMBL/GenBank/DDBJ whole genome shotgun (WGS) entry which is preliminary data.</text>
</comment>
<organism evidence="1 2">
    <name type="scientific">Glycomyces buryatensis</name>
    <dbReference type="NCBI Taxonomy" id="2570927"/>
    <lineage>
        <taxon>Bacteria</taxon>
        <taxon>Bacillati</taxon>
        <taxon>Actinomycetota</taxon>
        <taxon>Actinomycetes</taxon>
        <taxon>Glycomycetales</taxon>
        <taxon>Glycomycetaceae</taxon>
        <taxon>Glycomyces</taxon>
    </lineage>
</organism>
<reference evidence="2" key="1">
    <citation type="submission" date="2019-04" db="EMBL/GenBank/DDBJ databases">
        <title>Nocardioides xinjiangensis sp. nov.</title>
        <authorList>
            <person name="Liu S."/>
        </authorList>
    </citation>
    <scope>NUCLEOTIDE SEQUENCE [LARGE SCALE GENOMIC DNA]</scope>
    <source>
        <strain evidence="2">18</strain>
    </source>
</reference>
<dbReference type="OrthoDB" id="190275at2"/>
<dbReference type="Proteomes" id="UP000308760">
    <property type="component" value="Unassembled WGS sequence"/>
</dbReference>
<evidence type="ECO:0000313" key="1">
    <source>
        <dbReference type="EMBL" id="THV41173.1"/>
    </source>
</evidence>
<protein>
    <recommendedName>
        <fullName evidence="3">BRCT domain-containing protein</fullName>
    </recommendedName>
</protein>
<dbReference type="SUPFAM" id="SSF52113">
    <property type="entry name" value="BRCT domain"/>
    <property type="match status" value="1"/>
</dbReference>